<evidence type="ECO:0000313" key="1">
    <source>
        <dbReference type="EMBL" id="SEQ76921.1"/>
    </source>
</evidence>
<sequence length="125" mass="14832">MKKEVLEKLQKFLWEEIFYYDGIKPLANGFQVIKPCEFYDGFLKKYKKLAKDIRMKDCTVSNWKDGILINYCANGWLNCENTSILILMVDQALNKFDPDKQLGKVYLKYSSVEQDRKWEPIIMTD</sequence>
<dbReference type="Proteomes" id="UP000182360">
    <property type="component" value="Unassembled WGS sequence"/>
</dbReference>
<dbReference type="AlphaFoldDB" id="A0A1H9IQ79"/>
<gene>
    <name evidence="1" type="ORF">SAMN04487977_11071</name>
</gene>
<keyword evidence="2" id="KW-1185">Reference proteome</keyword>
<protein>
    <submittedName>
        <fullName evidence="1">Uncharacterized protein</fullName>
    </submittedName>
</protein>
<name>A0A1H9IQ79_9SPIR</name>
<evidence type="ECO:0000313" key="2">
    <source>
        <dbReference type="Proteomes" id="UP000182360"/>
    </source>
</evidence>
<dbReference type="EMBL" id="FOFU01000010">
    <property type="protein sequence ID" value="SEQ76921.1"/>
    <property type="molecule type" value="Genomic_DNA"/>
</dbReference>
<organism evidence="1 2">
    <name type="scientific">Treponema bryantii</name>
    <dbReference type="NCBI Taxonomy" id="163"/>
    <lineage>
        <taxon>Bacteria</taxon>
        <taxon>Pseudomonadati</taxon>
        <taxon>Spirochaetota</taxon>
        <taxon>Spirochaetia</taxon>
        <taxon>Spirochaetales</taxon>
        <taxon>Treponemataceae</taxon>
        <taxon>Treponema</taxon>
    </lineage>
</organism>
<accession>A0A1H9IQ79</accession>
<reference evidence="1 2" key="1">
    <citation type="submission" date="2016-10" db="EMBL/GenBank/DDBJ databases">
        <authorList>
            <person name="de Groot N.N."/>
        </authorList>
    </citation>
    <scope>NUCLEOTIDE SEQUENCE [LARGE SCALE GENOMIC DNA]</scope>
    <source>
        <strain evidence="1 2">B25</strain>
    </source>
</reference>
<dbReference type="RefSeq" id="WP_074645044.1">
    <property type="nucleotide sequence ID" value="NZ_FOFU01000010.1"/>
</dbReference>
<proteinExistence type="predicted"/>